<reference evidence="6 7" key="1">
    <citation type="submission" date="2017-04" db="EMBL/GenBank/DDBJ databases">
        <title>Whole genome sequence of Bdellovibrio bacteriovorus strain SSB218315.</title>
        <authorList>
            <person name="Oyedara O."/>
            <person name="Rodriguez-Perez M.A."/>
        </authorList>
    </citation>
    <scope>NUCLEOTIDE SEQUENCE [LARGE SCALE GENOMIC DNA]</scope>
    <source>
        <strain evidence="6 7">SSB218315</strain>
    </source>
</reference>
<dbReference type="InterPro" id="IPR001029">
    <property type="entry name" value="Flagellin_N"/>
</dbReference>
<dbReference type="PANTHER" id="PTHR42792:SF2">
    <property type="entry name" value="FLAGELLIN"/>
    <property type="match status" value="1"/>
</dbReference>
<dbReference type="EMBL" id="CP020946">
    <property type="protein sequence ID" value="ASD64845.1"/>
    <property type="molecule type" value="Genomic_DNA"/>
</dbReference>
<dbReference type="InterPro" id="IPR042187">
    <property type="entry name" value="Flagellin_C_sub2"/>
</dbReference>
<comment type="subcellular location">
    <subcellularLocation>
        <location evidence="3">Secreted</location>
    </subcellularLocation>
    <subcellularLocation>
        <location evidence="3">Bacterial flagellum</location>
    </subcellularLocation>
</comment>
<dbReference type="RefSeq" id="WP_088566276.1">
    <property type="nucleotide sequence ID" value="NZ_CP020946.1"/>
</dbReference>
<comment type="similarity">
    <text evidence="1 3">Belongs to the bacterial flagellin family.</text>
</comment>
<evidence type="ECO:0000259" key="4">
    <source>
        <dbReference type="Pfam" id="PF00669"/>
    </source>
</evidence>
<keyword evidence="6" id="KW-0282">Flagellum</keyword>
<evidence type="ECO:0000313" key="6">
    <source>
        <dbReference type="EMBL" id="ASD64845.1"/>
    </source>
</evidence>
<dbReference type="InterPro" id="IPR046358">
    <property type="entry name" value="Flagellin_C"/>
</dbReference>
<evidence type="ECO:0000256" key="2">
    <source>
        <dbReference type="ARBA" id="ARBA00023143"/>
    </source>
</evidence>
<dbReference type="PRINTS" id="PR00207">
    <property type="entry name" value="FLAGELLIN"/>
</dbReference>
<dbReference type="GO" id="GO:0009288">
    <property type="term" value="C:bacterial-type flagellum"/>
    <property type="evidence" value="ECO:0007669"/>
    <property type="project" value="UniProtKB-SubCell"/>
</dbReference>
<feature type="domain" description="Flagellin C-terminal" evidence="5">
    <location>
        <begin position="191"/>
        <end position="276"/>
    </location>
</feature>
<keyword evidence="6" id="KW-0966">Cell projection</keyword>
<protein>
    <recommendedName>
        <fullName evidence="3">Flagellin</fullName>
    </recommendedName>
</protein>
<dbReference type="SUPFAM" id="SSF64518">
    <property type="entry name" value="Phase 1 flagellin"/>
    <property type="match status" value="1"/>
</dbReference>
<keyword evidence="6" id="KW-0969">Cilium</keyword>
<name>A0A1Z3NBM8_BDEBC</name>
<dbReference type="PANTHER" id="PTHR42792">
    <property type="entry name" value="FLAGELLIN"/>
    <property type="match status" value="1"/>
</dbReference>
<dbReference type="AlphaFoldDB" id="A0A1Z3NBM8"/>
<sequence length="277" mass="29305">MGMRISTNVSAINAQRTMVNSQREIGKSMSQLASGSRINKAADDAAGLAISENLKSQIRSLGQASRNANDGISMVQTAEGGLSEISNILTRMRELGVQASSDTIGDTERGFLDKEVQQLKSEAQRITQTTRFGTTKLLDGSGDSFDFQVGINNDPEADRISFNAGETNATTSSLGIDGFDFSSKTGAQDALAAIDTAQSQVNGYRANLGALQNRLQSTVDNLGVQHENISSANSRIRDTDVAAATAETTRNQVLLQANTSVLSQANAMPNSALRLIG</sequence>
<comment type="function">
    <text evidence="3">Flagellin is the subunit protein which polymerizes to form the filaments of bacterial flagella.</text>
</comment>
<keyword evidence="3" id="KW-0964">Secreted</keyword>
<keyword evidence="2 3" id="KW-0975">Bacterial flagellum</keyword>
<organism evidence="6 7">
    <name type="scientific">Bdellovibrio bacteriovorus</name>
    <dbReference type="NCBI Taxonomy" id="959"/>
    <lineage>
        <taxon>Bacteria</taxon>
        <taxon>Pseudomonadati</taxon>
        <taxon>Bdellovibrionota</taxon>
        <taxon>Bdellovibrionia</taxon>
        <taxon>Bdellovibrionales</taxon>
        <taxon>Pseudobdellovibrionaceae</taxon>
        <taxon>Bdellovibrio</taxon>
    </lineage>
</organism>
<evidence type="ECO:0000256" key="3">
    <source>
        <dbReference type="RuleBase" id="RU362073"/>
    </source>
</evidence>
<dbReference type="GO" id="GO:0005576">
    <property type="term" value="C:extracellular region"/>
    <property type="evidence" value="ECO:0007669"/>
    <property type="project" value="UniProtKB-SubCell"/>
</dbReference>
<dbReference type="OrthoDB" id="9789525at2"/>
<evidence type="ECO:0000313" key="7">
    <source>
        <dbReference type="Proteomes" id="UP000197003"/>
    </source>
</evidence>
<accession>A0A1Z3NBM8</accession>
<feature type="domain" description="Flagellin N-terminal" evidence="4">
    <location>
        <begin position="5"/>
        <end position="141"/>
    </location>
</feature>
<dbReference type="Gene3D" id="6.10.10.10">
    <property type="entry name" value="Flagellar export chaperone, C-terminal domain"/>
    <property type="match status" value="1"/>
</dbReference>
<dbReference type="Proteomes" id="UP000197003">
    <property type="component" value="Chromosome"/>
</dbReference>
<dbReference type="InterPro" id="IPR001492">
    <property type="entry name" value="Flagellin"/>
</dbReference>
<evidence type="ECO:0000259" key="5">
    <source>
        <dbReference type="Pfam" id="PF00700"/>
    </source>
</evidence>
<evidence type="ECO:0000256" key="1">
    <source>
        <dbReference type="ARBA" id="ARBA00005709"/>
    </source>
</evidence>
<dbReference type="Pfam" id="PF00669">
    <property type="entry name" value="Flagellin_N"/>
    <property type="match status" value="1"/>
</dbReference>
<gene>
    <name evidence="6" type="ORF">B9G79_15385</name>
</gene>
<dbReference type="Gene3D" id="1.20.1330.10">
    <property type="entry name" value="f41 fragment of flagellin, N-terminal domain"/>
    <property type="match status" value="1"/>
</dbReference>
<proteinExistence type="inferred from homology"/>
<dbReference type="Pfam" id="PF00700">
    <property type="entry name" value="Flagellin_C"/>
    <property type="match status" value="1"/>
</dbReference>
<dbReference type="GO" id="GO:0005198">
    <property type="term" value="F:structural molecule activity"/>
    <property type="evidence" value="ECO:0007669"/>
    <property type="project" value="UniProtKB-UniRule"/>
</dbReference>